<comment type="pathway">
    <text evidence="2">Secondary metabolite biosynthesis.</text>
</comment>
<dbReference type="PANTHER" id="PTHR31595">
    <property type="entry name" value="LONG-CHAIN-ALCOHOL O-FATTY-ACYLTRANSFERASE 3-RELATED"/>
    <property type="match status" value="1"/>
</dbReference>
<protein>
    <recommendedName>
        <fullName evidence="9">Wax synthase domain-containing protein</fullName>
    </recommendedName>
</protein>
<accession>A0A6A6DNM7</accession>
<keyword evidence="5 8" id="KW-0812">Transmembrane</keyword>
<evidence type="ECO:0000256" key="2">
    <source>
        <dbReference type="ARBA" id="ARBA00005179"/>
    </source>
</evidence>
<dbReference type="InterPro" id="IPR032805">
    <property type="entry name" value="Wax_synthase_dom"/>
</dbReference>
<keyword evidence="4" id="KW-0808">Transferase</keyword>
<dbReference type="OrthoDB" id="1077582at2759"/>
<feature type="domain" description="Wax synthase" evidence="9">
    <location>
        <begin position="228"/>
        <end position="320"/>
    </location>
</feature>
<evidence type="ECO:0000256" key="4">
    <source>
        <dbReference type="ARBA" id="ARBA00022679"/>
    </source>
</evidence>
<dbReference type="InterPro" id="IPR044851">
    <property type="entry name" value="Wax_synthase"/>
</dbReference>
<feature type="transmembrane region" description="Helical" evidence="8">
    <location>
        <begin position="348"/>
        <end position="370"/>
    </location>
</feature>
<organism evidence="10 11">
    <name type="scientific">Zopfia rhizophila CBS 207.26</name>
    <dbReference type="NCBI Taxonomy" id="1314779"/>
    <lineage>
        <taxon>Eukaryota</taxon>
        <taxon>Fungi</taxon>
        <taxon>Dikarya</taxon>
        <taxon>Ascomycota</taxon>
        <taxon>Pezizomycotina</taxon>
        <taxon>Dothideomycetes</taxon>
        <taxon>Dothideomycetes incertae sedis</taxon>
        <taxon>Zopfiaceae</taxon>
        <taxon>Zopfia</taxon>
    </lineage>
</organism>
<keyword evidence="6 8" id="KW-1133">Transmembrane helix</keyword>
<dbReference type="EMBL" id="ML994668">
    <property type="protein sequence ID" value="KAF2179246.1"/>
    <property type="molecule type" value="Genomic_DNA"/>
</dbReference>
<comment type="similarity">
    <text evidence="3">Belongs to the wax synthase family.</text>
</comment>
<dbReference type="Pfam" id="PF13813">
    <property type="entry name" value="MBOAT_2"/>
    <property type="match status" value="1"/>
</dbReference>
<dbReference type="AlphaFoldDB" id="A0A6A6DNM7"/>
<dbReference type="GO" id="GO:0016020">
    <property type="term" value="C:membrane"/>
    <property type="evidence" value="ECO:0007669"/>
    <property type="project" value="UniProtKB-SubCell"/>
</dbReference>
<gene>
    <name evidence="10" type="ORF">K469DRAFT_754016</name>
</gene>
<feature type="transmembrane region" description="Helical" evidence="8">
    <location>
        <begin position="282"/>
        <end position="302"/>
    </location>
</feature>
<evidence type="ECO:0000313" key="10">
    <source>
        <dbReference type="EMBL" id="KAF2179246.1"/>
    </source>
</evidence>
<feature type="transmembrane region" description="Helical" evidence="8">
    <location>
        <begin position="195"/>
        <end position="220"/>
    </location>
</feature>
<dbReference type="GO" id="GO:0008374">
    <property type="term" value="F:O-acyltransferase activity"/>
    <property type="evidence" value="ECO:0007669"/>
    <property type="project" value="InterPro"/>
</dbReference>
<keyword evidence="11" id="KW-1185">Reference proteome</keyword>
<evidence type="ECO:0000256" key="6">
    <source>
        <dbReference type="ARBA" id="ARBA00022989"/>
    </source>
</evidence>
<evidence type="ECO:0000259" key="9">
    <source>
        <dbReference type="Pfam" id="PF13813"/>
    </source>
</evidence>
<feature type="transmembrane region" description="Helical" evidence="8">
    <location>
        <begin position="314"/>
        <end position="336"/>
    </location>
</feature>
<name>A0A6A6DNM7_9PEZI</name>
<sequence>MPSTAAVLHISLLVLQVFFYISPPFPGRRFLCVTTITLLAIAPHFVGPVSDKPGDAQPYGLLWPIYLSTLDKFLFTNANGPEESYWRADRPAREAMAMRSFGPRKIKWAAAMMFNTRGVRWNWEVKNLPPKPRASKRYFLLSQTFVFFKMLFMSDVLLQLSERLFWTPRDGQPRFLDSKYLTVTHPDWRWSFFKVLVFACGPYFFVNMQYAAAAVIAVLLNLSKPEDWPPYFGDVKEVTTVRHFWGSFWHQTLRRSLTKATGFVVDVLRIPRGSNLSSYTQIWLAFAISGLMHTQFFVLLPYPSNINFSERTMGVMAFFMWQAAAITLEDFVQWVWCKSGGSVEKSNWFKTVIGYSWVLGSFWISLPWVADVMMRIRLTEESFLGFSVVREWVQMIPLPPKHD</sequence>
<comment type="subcellular location">
    <subcellularLocation>
        <location evidence="1">Membrane</location>
        <topology evidence="1">Multi-pass membrane protein</topology>
    </subcellularLocation>
</comment>
<evidence type="ECO:0000256" key="1">
    <source>
        <dbReference type="ARBA" id="ARBA00004141"/>
    </source>
</evidence>
<feature type="transmembrane region" description="Helical" evidence="8">
    <location>
        <begin position="6"/>
        <end position="23"/>
    </location>
</feature>
<dbReference type="Proteomes" id="UP000800200">
    <property type="component" value="Unassembled WGS sequence"/>
</dbReference>
<evidence type="ECO:0000313" key="11">
    <source>
        <dbReference type="Proteomes" id="UP000800200"/>
    </source>
</evidence>
<dbReference type="GO" id="GO:0006629">
    <property type="term" value="P:lipid metabolic process"/>
    <property type="evidence" value="ECO:0007669"/>
    <property type="project" value="InterPro"/>
</dbReference>
<evidence type="ECO:0000256" key="5">
    <source>
        <dbReference type="ARBA" id="ARBA00022692"/>
    </source>
</evidence>
<evidence type="ECO:0000256" key="7">
    <source>
        <dbReference type="ARBA" id="ARBA00023136"/>
    </source>
</evidence>
<evidence type="ECO:0000256" key="8">
    <source>
        <dbReference type="SAM" id="Phobius"/>
    </source>
</evidence>
<proteinExistence type="inferred from homology"/>
<evidence type="ECO:0000256" key="3">
    <source>
        <dbReference type="ARBA" id="ARBA00007282"/>
    </source>
</evidence>
<dbReference type="PANTHER" id="PTHR31595:SF57">
    <property type="entry name" value="OS04G0481900 PROTEIN"/>
    <property type="match status" value="1"/>
</dbReference>
<keyword evidence="7 8" id="KW-0472">Membrane</keyword>
<reference evidence="10" key="1">
    <citation type="journal article" date="2020" name="Stud. Mycol.">
        <title>101 Dothideomycetes genomes: a test case for predicting lifestyles and emergence of pathogens.</title>
        <authorList>
            <person name="Haridas S."/>
            <person name="Albert R."/>
            <person name="Binder M."/>
            <person name="Bloem J."/>
            <person name="Labutti K."/>
            <person name="Salamov A."/>
            <person name="Andreopoulos B."/>
            <person name="Baker S."/>
            <person name="Barry K."/>
            <person name="Bills G."/>
            <person name="Bluhm B."/>
            <person name="Cannon C."/>
            <person name="Castanera R."/>
            <person name="Culley D."/>
            <person name="Daum C."/>
            <person name="Ezra D."/>
            <person name="Gonzalez J."/>
            <person name="Henrissat B."/>
            <person name="Kuo A."/>
            <person name="Liang C."/>
            <person name="Lipzen A."/>
            <person name="Lutzoni F."/>
            <person name="Magnuson J."/>
            <person name="Mondo S."/>
            <person name="Nolan M."/>
            <person name="Ohm R."/>
            <person name="Pangilinan J."/>
            <person name="Park H.-J."/>
            <person name="Ramirez L."/>
            <person name="Alfaro M."/>
            <person name="Sun H."/>
            <person name="Tritt A."/>
            <person name="Yoshinaga Y."/>
            <person name="Zwiers L.-H."/>
            <person name="Turgeon B."/>
            <person name="Goodwin S."/>
            <person name="Spatafora J."/>
            <person name="Crous P."/>
            <person name="Grigoriev I."/>
        </authorList>
    </citation>
    <scope>NUCLEOTIDE SEQUENCE</scope>
    <source>
        <strain evidence="10">CBS 207.26</strain>
    </source>
</reference>